<sequence length="81" mass="8994">MTTEHLILALLSSSVIGGAIGAFITGRFNLRTKDREYENEYFKLILAKRIAAYESIQKLVTGLKTAVLSDDRQPLLAPMPI</sequence>
<dbReference type="EMBL" id="CABM01000049">
    <property type="protein sequence ID" value="CBH98198.1"/>
    <property type="molecule type" value="Genomic_DNA"/>
</dbReference>
<accession>E6PTE1</accession>
<evidence type="ECO:0000256" key="1">
    <source>
        <dbReference type="SAM" id="Phobius"/>
    </source>
</evidence>
<reference evidence="2" key="1">
    <citation type="submission" date="2009-10" db="EMBL/GenBank/DDBJ databases">
        <title>Diversity of trophic interactions inside an arsenic-rich microbial ecosystem.</title>
        <authorList>
            <person name="Bertin P.N."/>
            <person name="Heinrich-Salmeron A."/>
            <person name="Pelletier E."/>
            <person name="Goulhen-Chollet F."/>
            <person name="Arsene-Ploetze F."/>
            <person name="Gallien S."/>
            <person name="Calteau A."/>
            <person name="Vallenet D."/>
            <person name="Casiot C."/>
            <person name="Chane-Woon-Ming B."/>
            <person name="Giloteaux L."/>
            <person name="Barakat M."/>
            <person name="Bonnefoy V."/>
            <person name="Bruneel O."/>
            <person name="Chandler M."/>
            <person name="Cleiss J."/>
            <person name="Duran R."/>
            <person name="Elbaz-Poulichet F."/>
            <person name="Fonknechten N."/>
            <person name="Lauga B."/>
            <person name="Mornico D."/>
            <person name="Ortet P."/>
            <person name="Schaeffer C."/>
            <person name="Siguier P."/>
            <person name="Alexander Thil Smith A."/>
            <person name="Van Dorsselaer A."/>
            <person name="Weissenbach J."/>
            <person name="Medigue C."/>
            <person name="Le Paslier D."/>
        </authorList>
    </citation>
    <scope>NUCLEOTIDE SEQUENCE</scope>
</reference>
<feature type="transmembrane region" description="Helical" evidence="1">
    <location>
        <begin position="6"/>
        <end position="25"/>
    </location>
</feature>
<evidence type="ECO:0000313" key="2">
    <source>
        <dbReference type="EMBL" id="CBH98198.1"/>
    </source>
</evidence>
<proteinExistence type="predicted"/>
<keyword evidence="1" id="KW-0472">Membrane</keyword>
<name>E6PTE1_9ZZZZ</name>
<organism evidence="2">
    <name type="scientific">mine drainage metagenome</name>
    <dbReference type="NCBI Taxonomy" id="410659"/>
    <lineage>
        <taxon>unclassified sequences</taxon>
        <taxon>metagenomes</taxon>
        <taxon>ecological metagenomes</taxon>
    </lineage>
</organism>
<protein>
    <submittedName>
        <fullName evidence="2">Uncharacterized protein</fullName>
    </submittedName>
</protein>
<dbReference type="AlphaFoldDB" id="E6PTE1"/>
<keyword evidence="1" id="KW-0812">Transmembrane</keyword>
<keyword evidence="1" id="KW-1133">Transmembrane helix</keyword>
<gene>
    <name evidence="2" type="ORF">CARN2_3674</name>
</gene>
<comment type="caution">
    <text evidence="2">The sequence shown here is derived from an EMBL/GenBank/DDBJ whole genome shotgun (WGS) entry which is preliminary data.</text>
</comment>